<name>A0ABQ8USN4_9EUKA</name>
<evidence type="ECO:0000313" key="7">
    <source>
        <dbReference type="EMBL" id="KAJ4462146.1"/>
    </source>
</evidence>
<dbReference type="CDD" id="cd02440">
    <property type="entry name" value="AdoMet_MTases"/>
    <property type="match status" value="1"/>
</dbReference>
<evidence type="ECO:0000256" key="1">
    <source>
        <dbReference type="ARBA" id="ARBA00022603"/>
    </source>
</evidence>
<feature type="compositionally biased region" description="Low complexity" evidence="5">
    <location>
        <begin position="468"/>
        <end position="477"/>
    </location>
</feature>
<keyword evidence="2 4" id="KW-0808">Transferase</keyword>
<dbReference type="InterPro" id="IPR002035">
    <property type="entry name" value="VWF_A"/>
</dbReference>
<dbReference type="InterPro" id="IPR036465">
    <property type="entry name" value="vWFA_dom_sf"/>
</dbReference>
<evidence type="ECO:0000256" key="2">
    <source>
        <dbReference type="ARBA" id="ARBA00022679"/>
    </source>
</evidence>
<dbReference type="InterPro" id="IPR025799">
    <property type="entry name" value="Arg_MeTrfase"/>
</dbReference>
<dbReference type="EMBL" id="JAPMOS010000004">
    <property type="protein sequence ID" value="KAJ4462146.1"/>
    <property type="molecule type" value="Genomic_DNA"/>
</dbReference>
<dbReference type="CDD" id="cd16655">
    <property type="entry name" value="RING-Ubox_WDSUB1-like"/>
    <property type="match status" value="1"/>
</dbReference>
<dbReference type="Pfam" id="PF13649">
    <property type="entry name" value="Methyltransf_25"/>
    <property type="match status" value="1"/>
</dbReference>
<feature type="region of interest" description="Disordered" evidence="5">
    <location>
        <begin position="458"/>
        <end position="477"/>
    </location>
</feature>
<dbReference type="Gene3D" id="3.40.50.150">
    <property type="entry name" value="Vaccinia Virus protein VP39"/>
    <property type="match status" value="1"/>
</dbReference>
<dbReference type="SUPFAM" id="SSF57850">
    <property type="entry name" value="RING/U-box"/>
    <property type="match status" value="1"/>
</dbReference>
<sequence length="1086" mass="117217">MSEDQQYFHSYCNVNIHEMMISDTVRTDSYKRAFEAASDDIRGRVCLDVGTGTGILAHFLLQCGAKKVYAVEASDMALQAREIARINGVSDRLIVIQGRIEDVTLPEQVDVIVSEWMGYCAIYECMLDSVLVARDRFLRPGGILLPTSFRIWGCPIGNEEIHEERAECWHDVYGIHMTPLMSASHAMPRRLSPGEPDRGSWALLPMPLFPAALCHRSSVARRALAAEPEIAPVAPEWLMSDPVLLGQFQCATVSPTELKNVSAAFRSPSFVSSEVSGIAIWFDVTFASPAMQRAQTAVVLSTAPTQPLTHWQQTALYLEAPLEVQQGDSIVGSVTITQSRSSQRGLDFALRLELETTSGQSMAKRRKLVTTLAPRSRAPSAVDFLNMDPNNIPNEFFCPITMEMMRDPVIASDGHTYERAAIEEWLHSHETSPVTRKPMTARSLIPNIALRNTIETLAGGAHPRPDAPHAAAPRAAAPRAPHALANIDLSVQMSPANEGISTCSIVVNPPVNGERRPCACICVIDVSGSMQLEAPMKDSESAGLTRLDLVKHSVRTCMALLESHDMLALVAFSSSARVVLPLTAMNDAGKSLASHAIDSLDASGATNIWDGIRVAMDISRMPLCAQKNVHTLLLTDGEPNENPPRGIIPTFRKALAGSMLGTCFVNFIANTLAAASPSATLQLAVRRGAHLVRRMGFEGPCPEAIPLGAIQFGQARTEIIQLKDVQAPEDLEVTLRYEADGHPKTVAVRATAMPNDTAHEFLVQRSRLDTCDAMRRAIGLGRASNVPAAQQAIATMGAQLGEGPAHEDGRLVALVKDLEGQVREAFSREDWWQRWGRHYVPSLLRAHQLQQCSNFKDPGVQLYGGRLFADLQDRADDLFCKLPPPVGSIQSASDSFGASAAAAAAPARPINMAEYLNPSRPCFAGTSPVLMADGRTRCISLLKKGDRLAGVPRSVRCVVESICPTGRASLVALGPMLVTPWHPVQEASGAWVFPADIHPPTARACDAVYNLVLDGSHGTATVGGRSCATLGHGLAGPVVGHPYFGTAKVLADLKRMRGWEAGRVLLGAQAVVERDPATGLVSGIKQ</sequence>
<dbReference type="SUPFAM" id="SSF53300">
    <property type="entry name" value="vWA-like"/>
    <property type="match status" value="1"/>
</dbReference>
<dbReference type="Pfam" id="PF14624">
    <property type="entry name" value="Vwaint"/>
    <property type="match status" value="1"/>
</dbReference>
<gene>
    <name evidence="7" type="ORF">PAPYR_1326</name>
</gene>
<dbReference type="PROSITE" id="PS51698">
    <property type="entry name" value="U_BOX"/>
    <property type="match status" value="1"/>
</dbReference>
<dbReference type="InterPro" id="IPR013083">
    <property type="entry name" value="Znf_RING/FYVE/PHD"/>
</dbReference>
<evidence type="ECO:0000256" key="5">
    <source>
        <dbReference type="SAM" id="MobiDB-lite"/>
    </source>
</evidence>
<dbReference type="InterPro" id="IPR055135">
    <property type="entry name" value="PRMT_dom"/>
</dbReference>
<dbReference type="Pfam" id="PF14623">
    <property type="entry name" value="Vint"/>
    <property type="match status" value="1"/>
</dbReference>
<organism evidence="7 8">
    <name type="scientific">Paratrimastix pyriformis</name>
    <dbReference type="NCBI Taxonomy" id="342808"/>
    <lineage>
        <taxon>Eukaryota</taxon>
        <taxon>Metamonada</taxon>
        <taxon>Preaxostyla</taxon>
        <taxon>Paratrimastigidae</taxon>
        <taxon>Paratrimastix</taxon>
    </lineage>
</organism>
<dbReference type="Gene3D" id="2.170.16.10">
    <property type="entry name" value="Hedgehog/Intein (Hint) domain"/>
    <property type="match status" value="1"/>
</dbReference>
<dbReference type="PANTHER" id="PTHR11006:SF73">
    <property type="entry name" value="PROTEIN ARGININE N-METHYLTRANSFERASE 6"/>
    <property type="match status" value="1"/>
</dbReference>
<proteinExistence type="predicted"/>
<evidence type="ECO:0000256" key="3">
    <source>
        <dbReference type="ARBA" id="ARBA00022691"/>
    </source>
</evidence>
<dbReference type="Gene3D" id="3.30.40.10">
    <property type="entry name" value="Zinc/RING finger domain, C3HC4 (zinc finger)"/>
    <property type="match status" value="1"/>
</dbReference>
<dbReference type="InterPro" id="IPR041698">
    <property type="entry name" value="Methyltransf_25"/>
</dbReference>
<keyword evidence="3 4" id="KW-0949">S-adenosyl-L-methionine</keyword>
<dbReference type="Pfam" id="PF04564">
    <property type="entry name" value="U-box"/>
    <property type="match status" value="1"/>
</dbReference>
<comment type="caution">
    <text evidence="7">The sequence shown here is derived from an EMBL/GenBank/DDBJ whole genome shotgun (WGS) entry which is preliminary data.</text>
</comment>
<dbReference type="InterPro" id="IPR029063">
    <property type="entry name" value="SAM-dependent_MTases_sf"/>
</dbReference>
<dbReference type="PROSITE" id="PS51678">
    <property type="entry name" value="SAM_MT_PRMT"/>
    <property type="match status" value="1"/>
</dbReference>
<feature type="domain" description="U-box" evidence="6">
    <location>
        <begin position="391"/>
        <end position="464"/>
    </location>
</feature>
<keyword evidence="1 4" id="KW-0489">Methyltransferase</keyword>
<accession>A0ABQ8USN4</accession>
<dbReference type="SMART" id="SM00504">
    <property type="entry name" value="Ubox"/>
    <property type="match status" value="1"/>
</dbReference>
<dbReference type="SMART" id="SM00327">
    <property type="entry name" value="VWA"/>
    <property type="match status" value="1"/>
</dbReference>
<dbReference type="InterPro" id="IPR039510">
    <property type="entry name" value="Vint_dom"/>
</dbReference>
<keyword evidence="8" id="KW-1185">Reference proteome</keyword>
<dbReference type="Gene3D" id="3.40.50.410">
    <property type="entry name" value="von Willebrand factor, type A domain"/>
    <property type="match status" value="1"/>
</dbReference>
<evidence type="ECO:0000313" key="8">
    <source>
        <dbReference type="Proteomes" id="UP001141327"/>
    </source>
</evidence>
<reference evidence="7" key="1">
    <citation type="journal article" date="2022" name="bioRxiv">
        <title>Genomics of Preaxostyla Flagellates Illuminates Evolutionary Transitions and the Path Towards Mitochondrial Loss.</title>
        <authorList>
            <person name="Novak L.V.F."/>
            <person name="Treitli S.C."/>
            <person name="Pyrih J."/>
            <person name="Halakuc P."/>
            <person name="Pipaliya S.V."/>
            <person name="Vacek V."/>
            <person name="Brzon O."/>
            <person name="Soukal P."/>
            <person name="Eme L."/>
            <person name="Dacks J.B."/>
            <person name="Karnkowska A."/>
            <person name="Elias M."/>
            <person name="Hampl V."/>
        </authorList>
    </citation>
    <scope>NUCLEOTIDE SEQUENCE</scope>
    <source>
        <strain evidence="7">RCP-MX</strain>
    </source>
</reference>
<protein>
    <recommendedName>
        <fullName evidence="6">U-box domain-containing protein</fullName>
    </recommendedName>
</protein>
<evidence type="ECO:0000256" key="4">
    <source>
        <dbReference type="PROSITE-ProRule" id="PRU01015"/>
    </source>
</evidence>
<dbReference type="Proteomes" id="UP001141327">
    <property type="component" value="Unassembled WGS sequence"/>
</dbReference>
<evidence type="ECO:0000259" key="6">
    <source>
        <dbReference type="PROSITE" id="PS51698"/>
    </source>
</evidence>
<dbReference type="Pfam" id="PF22528">
    <property type="entry name" value="PRMT_C"/>
    <property type="match status" value="1"/>
</dbReference>
<dbReference type="PANTHER" id="PTHR11006">
    <property type="entry name" value="PROTEIN ARGININE N-METHYLTRANSFERASE"/>
    <property type="match status" value="1"/>
</dbReference>
<dbReference type="Gene3D" id="2.70.160.11">
    <property type="entry name" value="Hnrnp arginine n-methyltransferase1"/>
    <property type="match status" value="1"/>
</dbReference>
<dbReference type="InterPro" id="IPR003613">
    <property type="entry name" value="Ubox_domain"/>
</dbReference>
<dbReference type="SUPFAM" id="SSF53335">
    <property type="entry name" value="S-adenosyl-L-methionine-dependent methyltransferases"/>
    <property type="match status" value="1"/>
</dbReference>
<dbReference type="Pfam" id="PF13519">
    <property type="entry name" value="VWA_2"/>
    <property type="match status" value="1"/>
</dbReference>
<dbReference type="InterPro" id="IPR032838">
    <property type="entry name" value="Vwaint_dom"/>
</dbReference>